<evidence type="ECO:0000313" key="5">
    <source>
        <dbReference type="Proteomes" id="UP001279660"/>
    </source>
</evidence>
<feature type="domain" description="Peptidase S1" evidence="2">
    <location>
        <begin position="86"/>
        <end position="420"/>
    </location>
</feature>
<evidence type="ECO:0000313" key="4">
    <source>
        <dbReference type="EMBL" id="MDX5985654.1"/>
    </source>
</evidence>
<feature type="domain" description="Autotransporter" evidence="3">
    <location>
        <begin position="847"/>
        <end position="1125"/>
    </location>
</feature>
<evidence type="ECO:0000259" key="3">
    <source>
        <dbReference type="PROSITE" id="PS51208"/>
    </source>
</evidence>
<dbReference type="SMART" id="SM00869">
    <property type="entry name" value="Autotransporter"/>
    <property type="match status" value="1"/>
</dbReference>
<dbReference type="RefSeq" id="WP_083834130.1">
    <property type="nucleotide sequence ID" value="NZ_JAWXXV010000001.1"/>
</dbReference>
<dbReference type="Proteomes" id="UP001279660">
    <property type="component" value="Unassembled WGS sequence"/>
</dbReference>
<dbReference type="InterPro" id="IPR005546">
    <property type="entry name" value="Autotransporte_beta"/>
</dbReference>
<organism evidence="4 5">
    <name type="scientific">Sphingomonas echinoides</name>
    <dbReference type="NCBI Taxonomy" id="59803"/>
    <lineage>
        <taxon>Bacteria</taxon>
        <taxon>Pseudomonadati</taxon>
        <taxon>Pseudomonadota</taxon>
        <taxon>Alphaproteobacteria</taxon>
        <taxon>Sphingomonadales</taxon>
        <taxon>Sphingomonadaceae</taxon>
        <taxon>Sphingomonas</taxon>
    </lineage>
</organism>
<dbReference type="PROSITE" id="PS51208">
    <property type="entry name" value="AUTOTRANSPORTER"/>
    <property type="match status" value="1"/>
</dbReference>
<protein>
    <submittedName>
        <fullName evidence="4">Autotransporter domain-containing protein</fullName>
    </submittedName>
</protein>
<feature type="signal peptide" evidence="1">
    <location>
        <begin position="1"/>
        <end position="32"/>
    </location>
</feature>
<dbReference type="Pfam" id="PF03797">
    <property type="entry name" value="Autotransporter"/>
    <property type="match status" value="1"/>
</dbReference>
<keyword evidence="1" id="KW-0732">Signal</keyword>
<proteinExistence type="predicted"/>
<gene>
    <name evidence="4" type="ORF">SIL82_15470</name>
</gene>
<dbReference type="InterPro" id="IPR043504">
    <property type="entry name" value="Peptidase_S1_PA_chymotrypsin"/>
</dbReference>
<comment type="caution">
    <text evidence="4">The sequence shown here is derived from an EMBL/GenBank/DDBJ whole genome shotgun (WGS) entry which is preliminary data.</text>
</comment>
<dbReference type="EMBL" id="JAWXXV010000001">
    <property type="protein sequence ID" value="MDX5985654.1"/>
    <property type="molecule type" value="Genomic_DNA"/>
</dbReference>
<dbReference type="SMART" id="SM00020">
    <property type="entry name" value="Tryp_SPc"/>
    <property type="match status" value="1"/>
</dbReference>
<dbReference type="SUPFAM" id="SSF103515">
    <property type="entry name" value="Autotransporter"/>
    <property type="match status" value="1"/>
</dbReference>
<dbReference type="Gene3D" id="2.40.128.130">
    <property type="entry name" value="Autotransporter beta-domain"/>
    <property type="match status" value="1"/>
</dbReference>
<reference evidence="4 5" key="1">
    <citation type="submission" date="2023-11" db="EMBL/GenBank/DDBJ databases">
        <title>MicrobeMod: A computational toolkit for identifying prokaryotic methylation and restriction-modification with nanopore sequencing.</title>
        <authorList>
            <person name="Crits-Christoph A."/>
            <person name="Kang S.C."/>
            <person name="Lee H."/>
            <person name="Ostrov N."/>
        </authorList>
    </citation>
    <scope>NUCLEOTIDE SEQUENCE [LARGE SCALE GENOMIC DNA]</scope>
    <source>
        <strain evidence="4 5">ATCC 14820</strain>
    </source>
</reference>
<dbReference type="SUPFAM" id="SSF50494">
    <property type="entry name" value="Trypsin-like serine proteases"/>
    <property type="match status" value="1"/>
</dbReference>
<dbReference type="InterPro" id="IPR036709">
    <property type="entry name" value="Autotransporte_beta_dom_sf"/>
</dbReference>
<evidence type="ECO:0000256" key="1">
    <source>
        <dbReference type="SAM" id="SignalP"/>
    </source>
</evidence>
<name>A0ABU4PNX8_9SPHN</name>
<dbReference type="InterPro" id="IPR009003">
    <property type="entry name" value="Peptidase_S1_PA"/>
</dbReference>
<keyword evidence="5" id="KW-1185">Reference proteome</keyword>
<accession>A0ABU4PNX8</accession>
<evidence type="ECO:0000259" key="2">
    <source>
        <dbReference type="PROSITE" id="PS50240"/>
    </source>
</evidence>
<sequence>MVKLRTRAPAARAVLLASAATWSFVAAGATHAATLNDAPVAAGGGTYVLEPQNAIAAAPVAAAPVSDPSIVIAPPGTSVTDRDPTNVTGIGQMIIDQKTGFIGLCTGTLINPRTVIFAAHCVNESPTGTAMNPWGYGTDTGQLPIAFGFQANNNLAGNSAFGHWLNGTAGGAKYLTSITDYLYNVNQVQYNARSLDLGLSNNFLQADVAVASLDTPAANVPTWALLFSALPAPASISDTTGTGYHVAIAGYGNTGTATSGSSVGVDYRRRLAENYLGLLGSLDDIDIGLFGITPRGRPQNLYQIDFDSSGAPNSRTNGFDFNIFKDNALPGEGITGPGDSGGPLILDRTYAKQLVIAVLSGGTRYFSAQPSGSYGTSAFYQPLYLYWDYIAAANPYRYVSTLAGDGNWTDPTHWVTNLDPAYNVIVNGALVNGVPTTAGQGTTGTSGKFGQICDQEPNAAYDVCYDVKTGVYYDHGVAVTNPVPGTTASSTALPAATLANGLPGATNFVPNNINPDSVNQINARYFDVTLAAAGTTTLGSAVTIDRLTLNGSAAKLTVNSGASLTSLININQLQGLVTNNGTITSAGDYLLLTGGITGAGRFNAPFFTSVSGMIMPGTAGTIGTITFGGNLVLSSGTVQFIDLGPAGTSDRLAVTGAASVGGIVGFAPVAGHTIRYGDVYTILTAQGGITGTYAAPTALSAILTPRFIYSANAVQVAIDAGLYANVVGSSPVQRAYAQLLDQNRSIYNTYAGVYGPLDLQNAATIQGTLDSLAPREQTLKRALGTLAVDNMQRFTAARLANLDHGDVDGTLAIIGNPLMFAASRAAGDVVASGAALTANDTALRPGKLPDTVNGYIAAGYLNGNSRPMPTAVPLGGRDTFDGFYVVGGIEGELDSRTAVGMSFSYTKASGSTTGGQYARADLFQTSAYGKVALVGPLTFDVQASLGFLDTTTRRNVSLVGTPFTLRGHESSLTYSTQLGLGYDIGLGGGLKITPRAALRAGQIDWAGTNETGGGTALRIAPLPSNSVQALGGVNLSGGKTFKPYLSAYYVHAFRNQPSAFGANFVGGVGPNTSFALAAQDKDWGEIGGGLSYTAKDVTLSVGADTTAGRSDISNQSYRATVKIAF</sequence>
<dbReference type="Gene3D" id="2.40.10.10">
    <property type="entry name" value="Trypsin-like serine proteases"/>
    <property type="match status" value="1"/>
</dbReference>
<dbReference type="PROSITE" id="PS50240">
    <property type="entry name" value="TRYPSIN_DOM"/>
    <property type="match status" value="1"/>
</dbReference>
<dbReference type="InterPro" id="IPR001254">
    <property type="entry name" value="Trypsin_dom"/>
</dbReference>
<feature type="chain" id="PRO_5046433196" evidence="1">
    <location>
        <begin position="33"/>
        <end position="1125"/>
    </location>
</feature>